<feature type="domain" description="DUF3444" evidence="2">
    <location>
        <begin position="682"/>
        <end position="878"/>
    </location>
</feature>
<keyword evidence="4" id="KW-1185">Reference proteome</keyword>
<sequence length="915" mass="104788">MWSSRALKYIFRLGPEPISSSSFSAYSLSRITGGAPIPSQNRSITSTAPLNGWMDSIKGVFTGNKNTPLEESNLPVEAFTLLRFADELKNARRLGKFKQYIVGRSSEATFSDAFEKQEAVIRYLGALDVTGENLQASQKQDAAKHCKCTITDVENTLAKFTWARQAHKKMAELKEGGKPLPKNMGELQKMMGSTPMDLARSNLAKSGQISRNALCPCGSKKRYKRIGEAKTPSTCPPPKAAGITRSPYRLLQTILSLQGLHLMAARNQLITQDEGTILYLIYLSLRVSAYDLMVVDSDLEGLDQKKKDMREMFDQIQNKTSLILQFSLKWEEIDEKFGFLKQRAMEVSLKEESVRNQILELEKKEERLRLVEEREREIEDSISALQEKENESDLMLFMEANVMRLVLQMQFEEVVVSQLNAQEKFLGLLHDSVMKKHEELMTELEARKNEVALISKTIDDKTCDLDMKVKDFDLKQIAESERMRKETEVMETSLKQLEARENELRLLNETIQEKSIELEKKEENFQLKQEAAARETEVKNKFLDLKEKKLEEREKDLELKQREIEERAIEAETRKRTRLEYESPLLTEKGRDGETLILPGKKHKSITDSAFVVPASTSSHVQIIEAHEGETEEAVSINGIDEDPEPFTFPDLAAETENEHTSEVQRREAPEVVCIDEDKPFTFNCPDPDFHDFNNTISSFAVGQVWALYDPIDDMPRYYAQIKKVLKSQLGLRVTWLESVQTTENEEPIPACGRFKHGKPETRSHLMFSHEMYCIKRGKNVIINPRKGETWALFRDWTKTWKSHSEQHKTPYRYDFVEVLTEFDSDRGIGVAYLGRVEGFTSLYKQAEQNGLVKIMISCDEMLRFSHRVPSFKMTGDEKAGVPAGSFELDPAAIPRFYLKDANVKEEKMEPIVLV</sequence>
<organism evidence="3 4">
    <name type="scientific">Arabidopsis arenosa</name>
    <name type="common">Sand rock-cress</name>
    <name type="synonym">Cardaminopsis arenosa</name>
    <dbReference type="NCBI Taxonomy" id="38785"/>
    <lineage>
        <taxon>Eukaryota</taxon>
        <taxon>Viridiplantae</taxon>
        <taxon>Streptophyta</taxon>
        <taxon>Embryophyta</taxon>
        <taxon>Tracheophyta</taxon>
        <taxon>Spermatophyta</taxon>
        <taxon>Magnoliopsida</taxon>
        <taxon>eudicotyledons</taxon>
        <taxon>Gunneridae</taxon>
        <taxon>Pentapetalae</taxon>
        <taxon>rosids</taxon>
        <taxon>malvids</taxon>
        <taxon>Brassicales</taxon>
        <taxon>Brassicaceae</taxon>
        <taxon>Camelineae</taxon>
        <taxon>Arabidopsis</taxon>
    </lineage>
</organism>
<dbReference type="PANTHER" id="PTHR45089:SF38">
    <property type="entry name" value="DUF3444 DOMAIN-CONTAINING PROTEIN"/>
    <property type="match status" value="1"/>
</dbReference>
<dbReference type="EMBL" id="LR999453">
    <property type="protein sequence ID" value="CAE5966157.1"/>
    <property type="molecule type" value="Genomic_DNA"/>
</dbReference>
<keyword evidence="1" id="KW-0175">Coiled coil</keyword>
<dbReference type="Proteomes" id="UP000682877">
    <property type="component" value="Chromosome 3"/>
</dbReference>
<accession>A0A8S2A1B4</accession>
<evidence type="ECO:0000256" key="1">
    <source>
        <dbReference type="SAM" id="Coils"/>
    </source>
</evidence>
<protein>
    <recommendedName>
        <fullName evidence="2">DUF3444 domain-containing protein</fullName>
    </recommendedName>
</protein>
<dbReference type="AlphaFoldDB" id="A0A8S2A1B4"/>
<gene>
    <name evidence="3" type="ORF">AARE701A_LOCUS6357</name>
</gene>
<reference evidence="3" key="1">
    <citation type="submission" date="2021-01" db="EMBL/GenBank/DDBJ databases">
        <authorList>
            <person name="Bezrukov I."/>
        </authorList>
    </citation>
    <scope>NUCLEOTIDE SEQUENCE</scope>
</reference>
<dbReference type="Pfam" id="PF11926">
    <property type="entry name" value="DUF3444"/>
    <property type="match status" value="1"/>
</dbReference>
<dbReference type="InterPro" id="IPR024593">
    <property type="entry name" value="DUF3444"/>
</dbReference>
<evidence type="ECO:0000313" key="4">
    <source>
        <dbReference type="Proteomes" id="UP000682877"/>
    </source>
</evidence>
<dbReference type="PANTHER" id="PTHR45089">
    <property type="entry name" value="DNAJ HEAT SHOCK AMINO-TERMINAL DOMAIN PROTEIN-RELATED"/>
    <property type="match status" value="1"/>
</dbReference>
<evidence type="ECO:0000313" key="3">
    <source>
        <dbReference type="EMBL" id="CAE5966157.1"/>
    </source>
</evidence>
<proteinExistence type="predicted"/>
<feature type="coiled-coil region" evidence="1">
    <location>
        <begin position="480"/>
        <end position="574"/>
    </location>
</feature>
<name>A0A8S2A1B4_ARAAE</name>
<feature type="coiled-coil region" evidence="1">
    <location>
        <begin position="354"/>
        <end position="391"/>
    </location>
</feature>
<evidence type="ECO:0000259" key="2">
    <source>
        <dbReference type="Pfam" id="PF11926"/>
    </source>
</evidence>